<gene>
    <name evidence="1" type="ORF">EZS28_029760</name>
</gene>
<dbReference type="OrthoDB" id="5970941at2759"/>
<name>A0A5J4UXV9_9EUKA</name>
<dbReference type="EMBL" id="SNRW01011769">
    <property type="protein sequence ID" value="KAA6374711.1"/>
    <property type="molecule type" value="Genomic_DNA"/>
</dbReference>
<protein>
    <submittedName>
        <fullName evidence="1">Uncharacterized protein</fullName>
    </submittedName>
</protein>
<accession>A0A5J4UXV9</accession>
<reference evidence="1 2" key="1">
    <citation type="submission" date="2019-03" db="EMBL/GenBank/DDBJ databases">
        <title>Single cell metagenomics reveals metabolic interactions within the superorganism composed of flagellate Streblomastix strix and complex community of Bacteroidetes bacteria on its surface.</title>
        <authorList>
            <person name="Treitli S.C."/>
            <person name="Kolisko M."/>
            <person name="Husnik F."/>
            <person name="Keeling P."/>
            <person name="Hampl V."/>
        </authorList>
    </citation>
    <scope>NUCLEOTIDE SEQUENCE [LARGE SCALE GENOMIC DNA]</scope>
    <source>
        <strain evidence="1">ST1C</strain>
    </source>
</reference>
<proteinExistence type="predicted"/>
<feature type="non-terminal residue" evidence="1">
    <location>
        <position position="254"/>
    </location>
</feature>
<sequence>MQKFDACALKINICQRLSWISVANVPHYFENIKSSRIQRIQTVSSEQHLLIQLTIISSDCGRFAITFKLSDYCLVGQDAEFKPLQFHFFLNKDIIPSEAIINPEFDAAFNLEADQGNPLSEQFECIYNLNIKEKGGSYSGAGLGVIEVSQSSDEYIVDTCTFTDCVNTGTRGAIDIRLSNGGKASVINSQFAGCQAKVEGGAIYAWIESGGILTIDGQCKFTECTTQVYGGGGGGIYAYIIGAGSKLIIGDGAI</sequence>
<dbReference type="Proteomes" id="UP000324800">
    <property type="component" value="Unassembled WGS sequence"/>
</dbReference>
<dbReference type="AlphaFoldDB" id="A0A5J4UXV9"/>
<evidence type="ECO:0000313" key="1">
    <source>
        <dbReference type="EMBL" id="KAA6374711.1"/>
    </source>
</evidence>
<comment type="caution">
    <text evidence="1">The sequence shown here is derived from an EMBL/GenBank/DDBJ whole genome shotgun (WGS) entry which is preliminary data.</text>
</comment>
<evidence type="ECO:0000313" key="2">
    <source>
        <dbReference type="Proteomes" id="UP000324800"/>
    </source>
</evidence>
<organism evidence="1 2">
    <name type="scientific">Streblomastix strix</name>
    <dbReference type="NCBI Taxonomy" id="222440"/>
    <lineage>
        <taxon>Eukaryota</taxon>
        <taxon>Metamonada</taxon>
        <taxon>Preaxostyla</taxon>
        <taxon>Oxymonadida</taxon>
        <taxon>Streblomastigidae</taxon>
        <taxon>Streblomastix</taxon>
    </lineage>
</organism>